<gene>
    <name evidence="1" type="ORF">AA314_02452</name>
</gene>
<name>A0AAC8TDP9_9BACT</name>
<evidence type="ECO:0000313" key="1">
    <source>
        <dbReference type="EMBL" id="AKJ00826.1"/>
    </source>
</evidence>
<proteinExistence type="predicted"/>
<organism evidence="1 2">
    <name type="scientific">Archangium gephyra</name>
    <dbReference type="NCBI Taxonomy" id="48"/>
    <lineage>
        <taxon>Bacteria</taxon>
        <taxon>Pseudomonadati</taxon>
        <taxon>Myxococcota</taxon>
        <taxon>Myxococcia</taxon>
        <taxon>Myxococcales</taxon>
        <taxon>Cystobacterineae</taxon>
        <taxon>Archangiaceae</taxon>
        <taxon>Archangium</taxon>
    </lineage>
</organism>
<evidence type="ECO:0000313" key="2">
    <source>
        <dbReference type="Proteomes" id="UP000035579"/>
    </source>
</evidence>
<protein>
    <submittedName>
        <fullName evidence="1">Uncharacterized protein</fullName>
    </submittedName>
</protein>
<accession>A0AAC8TDP9</accession>
<dbReference type="EMBL" id="CP011509">
    <property type="protein sequence ID" value="AKJ00826.1"/>
    <property type="molecule type" value="Genomic_DNA"/>
</dbReference>
<dbReference type="AlphaFoldDB" id="A0AAC8TDP9"/>
<sequence>MLTDGIREAEIQLMHGKPCISKRSAGRAGQACRPKWLIREEACFFMPETNSAHHG</sequence>
<dbReference type="Proteomes" id="UP000035579">
    <property type="component" value="Chromosome"/>
</dbReference>
<dbReference type="KEGG" id="age:AA314_02452"/>
<reference evidence="1 2" key="1">
    <citation type="submission" date="2015-05" db="EMBL/GenBank/DDBJ databases">
        <title>Genome assembly of Archangium gephyra DSM 2261.</title>
        <authorList>
            <person name="Sharma G."/>
            <person name="Subramanian S."/>
        </authorList>
    </citation>
    <scope>NUCLEOTIDE SEQUENCE [LARGE SCALE GENOMIC DNA]</scope>
    <source>
        <strain evidence="1 2">DSM 2261</strain>
    </source>
</reference>